<dbReference type="PANTHER" id="PTHR10083">
    <property type="entry name" value="KUNITZ-TYPE PROTEASE INHIBITOR-RELATED"/>
    <property type="match status" value="1"/>
</dbReference>
<dbReference type="InterPro" id="IPR036880">
    <property type="entry name" value="Kunitz_BPTI_sf"/>
</dbReference>
<keyword evidence="9" id="KW-1203">Blood coagulation cascade inhibiting toxin</keyword>
<dbReference type="PROSITE" id="PS50279">
    <property type="entry name" value="BPTI_KUNITZ_2"/>
    <property type="match status" value="3"/>
</dbReference>
<evidence type="ECO:0000256" key="9">
    <source>
        <dbReference type="ARBA" id="ARBA00034146"/>
    </source>
</evidence>
<dbReference type="SUPFAM" id="SSF57567">
    <property type="entry name" value="Serine protease inhibitors"/>
    <property type="match status" value="1"/>
</dbReference>
<dbReference type="Proteomes" id="UP001054837">
    <property type="component" value="Unassembled WGS sequence"/>
</dbReference>
<keyword evidence="5" id="KW-0677">Repeat</keyword>
<dbReference type="InterPro" id="IPR036084">
    <property type="entry name" value="Ser_inhib-like_sf"/>
</dbReference>
<keyword evidence="4" id="KW-0732">Signal</keyword>
<keyword evidence="7" id="KW-1015">Disulfide bond</keyword>
<dbReference type="GO" id="GO:0004867">
    <property type="term" value="F:serine-type endopeptidase inhibitor activity"/>
    <property type="evidence" value="ECO:0007669"/>
    <property type="project" value="UniProtKB-KW"/>
</dbReference>
<dbReference type="PRINTS" id="PR00759">
    <property type="entry name" value="BASICPTASE"/>
</dbReference>
<dbReference type="InterPro" id="IPR002223">
    <property type="entry name" value="Kunitz_BPTI"/>
</dbReference>
<evidence type="ECO:0000259" key="10">
    <source>
        <dbReference type="PROSITE" id="PS50279"/>
    </source>
</evidence>
<dbReference type="InterPro" id="IPR002919">
    <property type="entry name" value="TIL_dom"/>
</dbReference>
<dbReference type="CDD" id="cd00109">
    <property type="entry name" value="Kunitz-type"/>
    <property type="match status" value="3"/>
</dbReference>
<dbReference type="PANTHER" id="PTHR10083:SF376">
    <property type="entry name" value="SERINE PEPTIDASE INHIBITOR, KUNITZ TYPE, 3"/>
    <property type="match status" value="1"/>
</dbReference>
<dbReference type="FunFam" id="4.10.410.10:FF:000020">
    <property type="entry name" value="Collagen, type VI, alpha 3"/>
    <property type="match status" value="2"/>
</dbReference>
<gene>
    <name evidence="11" type="ORF">CDAR_82211</name>
</gene>
<evidence type="ECO:0000256" key="2">
    <source>
        <dbReference type="ARBA" id="ARBA00022525"/>
    </source>
</evidence>
<evidence type="ECO:0000256" key="7">
    <source>
        <dbReference type="ARBA" id="ARBA00023157"/>
    </source>
</evidence>
<dbReference type="Gene3D" id="2.10.25.10">
    <property type="entry name" value="Laminin"/>
    <property type="match status" value="1"/>
</dbReference>
<reference evidence="11 12" key="1">
    <citation type="submission" date="2021-06" db="EMBL/GenBank/DDBJ databases">
        <title>Caerostris darwini draft genome.</title>
        <authorList>
            <person name="Kono N."/>
            <person name="Arakawa K."/>
        </authorList>
    </citation>
    <scope>NUCLEOTIDE SEQUENCE [LARGE SCALE GENOMIC DNA]</scope>
</reference>
<evidence type="ECO:0000256" key="4">
    <source>
        <dbReference type="ARBA" id="ARBA00022729"/>
    </source>
</evidence>
<dbReference type="Pfam" id="PF01826">
    <property type="entry name" value="TIL"/>
    <property type="match status" value="1"/>
</dbReference>
<evidence type="ECO:0000256" key="1">
    <source>
        <dbReference type="ARBA" id="ARBA00004613"/>
    </source>
</evidence>
<dbReference type="InterPro" id="IPR020901">
    <property type="entry name" value="Prtase_inh_Kunz-CS"/>
</dbReference>
<dbReference type="AlphaFoldDB" id="A0AAV4VGS2"/>
<dbReference type="Pfam" id="PF00014">
    <property type="entry name" value="Kunitz_BPTI"/>
    <property type="match status" value="3"/>
</dbReference>
<name>A0AAV4VGS2_9ARAC</name>
<dbReference type="SMART" id="SM00131">
    <property type="entry name" value="KU"/>
    <property type="match status" value="3"/>
</dbReference>
<comment type="subcellular location">
    <subcellularLocation>
        <location evidence="1">Secreted</location>
    </subcellularLocation>
</comment>
<evidence type="ECO:0000256" key="3">
    <source>
        <dbReference type="ARBA" id="ARBA00022690"/>
    </source>
</evidence>
<organism evidence="11 12">
    <name type="scientific">Caerostris darwini</name>
    <dbReference type="NCBI Taxonomy" id="1538125"/>
    <lineage>
        <taxon>Eukaryota</taxon>
        <taxon>Metazoa</taxon>
        <taxon>Ecdysozoa</taxon>
        <taxon>Arthropoda</taxon>
        <taxon>Chelicerata</taxon>
        <taxon>Arachnida</taxon>
        <taxon>Araneae</taxon>
        <taxon>Araneomorphae</taxon>
        <taxon>Entelegynae</taxon>
        <taxon>Araneoidea</taxon>
        <taxon>Araneidae</taxon>
        <taxon>Caerostris</taxon>
    </lineage>
</organism>
<comment type="caution">
    <text evidence="11">The sequence shown here is derived from an EMBL/GenBank/DDBJ whole genome shotgun (WGS) entry which is preliminary data.</text>
</comment>
<evidence type="ECO:0000256" key="6">
    <source>
        <dbReference type="ARBA" id="ARBA00022900"/>
    </source>
</evidence>
<dbReference type="CDD" id="cd19941">
    <property type="entry name" value="TIL"/>
    <property type="match status" value="1"/>
</dbReference>
<dbReference type="InterPro" id="IPR050098">
    <property type="entry name" value="TFPI/VKTCI-like"/>
</dbReference>
<dbReference type="PROSITE" id="PS00280">
    <property type="entry name" value="BPTI_KUNITZ_1"/>
    <property type="match status" value="1"/>
</dbReference>
<evidence type="ECO:0000313" key="11">
    <source>
        <dbReference type="EMBL" id="GIY69591.1"/>
    </source>
</evidence>
<feature type="domain" description="BPTI/Kunitz inhibitor" evidence="10">
    <location>
        <begin position="199"/>
        <end position="249"/>
    </location>
</feature>
<dbReference type="FunFam" id="4.10.410.10:FF:000021">
    <property type="entry name" value="Serine protease inhibitor, putative"/>
    <property type="match status" value="1"/>
</dbReference>
<evidence type="ECO:0000256" key="5">
    <source>
        <dbReference type="ARBA" id="ARBA00022737"/>
    </source>
</evidence>
<dbReference type="EMBL" id="BPLQ01013063">
    <property type="protein sequence ID" value="GIY69591.1"/>
    <property type="molecule type" value="Genomic_DNA"/>
</dbReference>
<proteinExistence type="predicted"/>
<keyword evidence="3" id="KW-0646">Protease inhibitor</keyword>
<keyword evidence="8" id="KW-0800">Toxin</keyword>
<dbReference type="GO" id="GO:0005615">
    <property type="term" value="C:extracellular space"/>
    <property type="evidence" value="ECO:0007669"/>
    <property type="project" value="TreeGrafter"/>
</dbReference>
<protein>
    <submittedName>
        <fullName evidence="11">Carboxypeptidase inhibitor SmCI</fullName>
    </submittedName>
</protein>
<feature type="domain" description="BPTI/Kunitz inhibitor" evidence="10">
    <location>
        <begin position="137"/>
        <end position="187"/>
    </location>
</feature>
<accession>A0AAV4VGS2</accession>
<evidence type="ECO:0000313" key="12">
    <source>
        <dbReference type="Proteomes" id="UP001054837"/>
    </source>
</evidence>
<dbReference type="Gene3D" id="4.10.410.10">
    <property type="entry name" value="Pancreatic trypsin inhibitor Kunitz domain"/>
    <property type="match status" value="3"/>
</dbReference>
<evidence type="ECO:0000256" key="8">
    <source>
        <dbReference type="ARBA" id="ARBA00023240"/>
    </source>
</evidence>
<keyword evidence="8" id="KW-1199">Hemostasis impairing toxin</keyword>
<keyword evidence="2" id="KW-0964">Secreted</keyword>
<keyword evidence="6" id="KW-0722">Serine protease inhibitor</keyword>
<keyword evidence="12" id="KW-1185">Reference proteome</keyword>
<feature type="domain" description="BPTI/Kunitz inhibitor" evidence="10">
    <location>
        <begin position="76"/>
        <end position="126"/>
    </location>
</feature>
<sequence length="308" mass="34319">MCKSLMLTINKDCPPNSRYKSCGTACPLTCEEPNPRSCVYMCGRGCHCDEGYLKTKDGKCVLPENCPAQAEEESNCHDEPDVGMCRGYFPMWYYDESSMDCKEFIYGGCDGNGNKYVSKAECLKSCAHIFKADADACDLPAETGRCRGYFPRFHFDKASGQCKRFVYGGCGGNANNFKTEDECNSACGNRAAALDRPDCDKAPETGLCRARIDRFYYDQEAGQCKKFIYGGCGGNRNNFKTEDECYNKCGALASESACDQEKVVAKETATISIAKKTVKLSVSVNKLKPERKRMLLKFFFQGENMFRL</sequence>
<dbReference type="SUPFAM" id="SSF57362">
    <property type="entry name" value="BPTI-like"/>
    <property type="match status" value="3"/>
</dbReference>